<dbReference type="PANTHER" id="PTHR30329">
    <property type="entry name" value="STATOR ELEMENT OF FLAGELLAR MOTOR COMPLEX"/>
    <property type="match status" value="1"/>
</dbReference>
<evidence type="ECO:0000256" key="4">
    <source>
        <dbReference type="PROSITE-ProRule" id="PRU00473"/>
    </source>
</evidence>
<dbReference type="InterPro" id="IPR050330">
    <property type="entry name" value="Bact_OuterMem_StrucFunc"/>
</dbReference>
<dbReference type="CDD" id="cd07185">
    <property type="entry name" value="OmpA_C-like"/>
    <property type="match status" value="1"/>
</dbReference>
<name>A0ABU3DSV2_9FLAO</name>
<keyword evidence="3" id="KW-0998">Cell outer membrane</keyword>
<dbReference type="InterPro" id="IPR006665">
    <property type="entry name" value="OmpA-like"/>
</dbReference>
<protein>
    <submittedName>
        <fullName evidence="6">OmpA family protein</fullName>
    </submittedName>
</protein>
<dbReference type="Gene3D" id="3.30.1330.60">
    <property type="entry name" value="OmpA-like domain"/>
    <property type="match status" value="1"/>
</dbReference>
<evidence type="ECO:0000256" key="3">
    <source>
        <dbReference type="ARBA" id="ARBA00023237"/>
    </source>
</evidence>
<dbReference type="SUPFAM" id="SSF103088">
    <property type="entry name" value="OmpA-like"/>
    <property type="match status" value="1"/>
</dbReference>
<keyword evidence="7" id="KW-1185">Reference proteome</keyword>
<dbReference type="InterPro" id="IPR006664">
    <property type="entry name" value="OMP_bac"/>
</dbReference>
<dbReference type="Pfam" id="PF00691">
    <property type="entry name" value="OmpA"/>
    <property type="match status" value="1"/>
</dbReference>
<dbReference type="PANTHER" id="PTHR30329:SF21">
    <property type="entry name" value="LIPOPROTEIN YIAD-RELATED"/>
    <property type="match status" value="1"/>
</dbReference>
<dbReference type="EMBL" id="JAVRHN010000007">
    <property type="protein sequence ID" value="MDT0686793.1"/>
    <property type="molecule type" value="Genomic_DNA"/>
</dbReference>
<evidence type="ECO:0000313" key="6">
    <source>
        <dbReference type="EMBL" id="MDT0686793.1"/>
    </source>
</evidence>
<evidence type="ECO:0000313" key="7">
    <source>
        <dbReference type="Proteomes" id="UP001253848"/>
    </source>
</evidence>
<reference evidence="6 7" key="1">
    <citation type="submission" date="2023-09" db="EMBL/GenBank/DDBJ databases">
        <authorList>
            <person name="Rey-Velasco X."/>
        </authorList>
    </citation>
    <scope>NUCLEOTIDE SEQUENCE [LARGE SCALE GENOMIC DNA]</scope>
    <source>
        <strain evidence="6 7">F225</strain>
    </source>
</reference>
<proteinExistence type="predicted"/>
<comment type="subcellular location">
    <subcellularLocation>
        <location evidence="1">Cell outer membrane</location>
    </subcellularLocation>
</comment>
<dbReference type="InterPro" id="IPR036737">
    <property type="entry name" value="OmpA-like_sf"/>
</dbReference>
<dbReference type="RefSeq" id="WP_311500109.1">
    <property type="nucleotide sequence ID" value="NZ_JAVRHN010000007.1"/>
</dbReference>
<comment type="caution">
    <text evidence="6">The sequence shown here is derived from an EMBL/GenBank/DDBJ whole genome shotgun (WGS) entry which is preliminary data.</text>
</comment>
<dbReference type="PROSITE" id="PS51123">
    <property type="entry name" value="OMPA_2"/>
    <property type="match status" value="1"/>
</dbReference>
<dbReference type="PRINTS" id="PR01021">
    <property type="entry name" value="OMPADOMAIN"/>
</dbReference>
<gene>
    <name evidence="6" type="ORF">RM541_10460</name>
</gene>
<dbReference type="Proteomes" id="UP001253848">
    <property type="component" value="Unassembled WGS sequence"/>
</dbReference>
<evidence type="ECO:0000256" key="2">
    <source>
        <dbReference type="ARBA" id="ARBA00023136"/>
    </source>
</evidence>
<organism evidence="6 7">
    <name type="scientific">Autumnicola psychrophila</name>
    <dbReference type="NCBI Taxonomy" id="3075592"/>
    <lineage>
        <taxon>Bacteria</taxon>
        <taxon>Pseudomonadati</taxon>
        <taxon>Bacteroidota</taxon>
        <taxon>Flavobacteriia</taxon>
        <taxon>Flavobacteriales</taxon>
        <taxon>Flavobacteriaceae</taxon>
        <taxon>Autumnicola</taxon>
    </lineage>
</organism>
<keyword evidence="2 4" id="KW-0472">Membrane</keyword>
<evidence type="ECO:0000259" key="5">
    <source>
        <dbReference type="PROSITE" id="PS51123"/>
    </source>
</evidence>
<accession>A0ABU3DSV2</accession>
<evidence type="ECO:0000256" key="1">
    <source>
        <dbReference type="ARBA" id="ARBA00004442"/>
    </source>
</evidence>
<feature type="domain" description="OmpA-like" evidence="5">
    <location>
        <begin position="428"/>
        <end position="550"/>
    </location>
</feature>
<sequence>MVDNWHFSGFIFLKVRNFQVEHLGLMKISSEYKLLILGILLVIFPRISSAQTQMEHIAAGSYLVNMGVRPQTSSNALKPYGLLHDLLKNESVEIKWVINPEKEKDGVDFIHDSIEFRGSSFVVPVSYITEEVKQKIENWQKKGVVGKFAVSNLNLPIFTTLSVAPKWTLDRQNGNIALPFFEAAEIPAEAFGGSNPANWKNPTELGVCDDIFVMPHAEPKFETHNNLYYWNRNYKGAIWAGCHAGSQLENLVGIEEVGADKKPIQLNFLSAGFAGAASAGLIPYHEHRHATPPYTHLQPADPVSQYLGISDNAYLNGSERVFYPRNRNLWRYGVKKIVMDPSAPDNPSLTKAEAAIVVYGHGFDNKQNGLVMYQAGHSIFGDTEQHIAAMRTFFNWSFYAAEVKRKQNLVRFDNENAQESVIAARVGDDLAKLLKLNHIHFDLDKAEIKTEAKKELDRIVGFMNDYPELLIDVRSHTDCRADDDYNLKLSEERVAVTKDYLLQKGIDPKRISGRGYGETEIMNDCINGVPCNEKQHEINRRSEFILSIDCSLYSGRLKQNTK</sequence>